<accession>A0A1T4SGT0</accession>
<dbReference type="RefSeq" id="WP_078746564.1">
    <property type="nucleotide sequence ID" value="NZ_FUXG01000032.1"/>
</dbReference>
<dbReference type="GO" id="GO:0000724">
    <property type="term" value="P:double-strand break repair via homologous recombination"/>
    <property type="evidence" value="ECO:0007669"/>
    <property type="project" value="UniProtKB-UniRule"/>
</dbReference>
<dbReference type="Pfam" id="PF13245">
    <property type="entry name" value="AAA_19"/>
    <property type="match status" value="1"/>
</dbReference>
<evidence type="ECO:0000256" key="2">
    <source>
        <dbReference type="ARBA" id="ARBA00022741"/>
    </source>
</evidence>
<dbReference type="CDD" id="cd18809">
    <property type="entry name" value="SF1_C_RecD"/>
    <property type="match status" value="1"/>
</dbReference>
<keyword evidence="4 11" id="KW-0378">Hydrolase</keyword>
<dbReference type="HAMAP" id="MF_01487">
    <property type="entry name" value="RecD"/>
    <property type="match status" value="1"/>
</dbReference>
<proteinExistence type="inferred from homology"/>
<sequence>MFEQHSLFDAPSESASAIAPIENPQLFLSILQDWVEAGAIRALDKALAQFMVEQCPTLDPQVVLAIVLVSERNGHGHICLDLQRALQHPEELLSGLEAKSAHAPLVRQQLKQLLPDSLNQWQQALSQYAAIQNQFALIDSNSEVEQRPLVLAGRTSRPLLYLRRYWAYEQHILQGINHRLEQKLTLPVGDTQRILSQLFPVQTDSNAEPDWQKIACALAARSGFSVITGGPGTGKTTTVVKLLALLQALQLQQGLAPLQIRLAAPTGKAAARLNESISSKLATNNTEFSLAGVYGNSIAQEQILRTSIPSEVTTLHRLLGAKPDSRFFRHHAQNPLPVDIVVVDEASMVDIEMMAQLLDALRPQTRLILLGDKDQLASVDAGAVLGDLCVNANRVAYQPDTIDWLALITGEQVPSHYQDIEGDALSQAITMLRFSHRFKADSGIGALALLVNEGLLMSAPHSNQVAPQPLQSLKQLFADEQRIAEQKQTEPCLQLIKISTPEDKALHQLFKGYHPYLELMAAQQPQTMEQDFLDQWAWQVLNAYGQFQVLTALRSGDWGIEGLNDNIRQSLIRQGKLSNQTGQWYAGRPVLVTRNNYSLKLMNGDIGITLAVPMLNEQGEPITALRVAFPAGDGSRAIRWILPSRLQEVETVFAMTVHKSQGSEFKHTALVLPERSNPVLTKELLYTGITRSKQMFTLVYQNDAVLAEAMARRVNRISGI</sequence>
<evidence type="ECO:0000313" key="15">
    <source>
        <dbReference type="Proteomes" id="UP000191418"/>
    </source>
</evidence>
<dbReference type="GO" id="GO:0005524">
    <property type="term" value="F:ATP binding"/>
    <property type="evidence" value="ECO:0007669"/>
    <property type="project" value="UniProtKB-UniRule"/>
</dbReference>
<dbReference type="Proteomes" id="UP000191418">
    <property type="component" value="Unassembled WGS sequence"/>
</dbReference>
<keyword evidence="2 11" id="KW-0547">Nucleotide-binding</keyword>
<protein>
    <recommendedName>
        <fullName evidence="11">RecBCD enzyme subunit RecD</fullName>
        <ecNumber evidence="11">5.6.2.3</ecNumber>
    </recommendedName>
    <alternativeName>
        <fullName evidence="11">DNA 5'-3' helicase subunit RecD</fullName>
    </alternativeName>
    <alternativeName>
        <fullName evidence="11">Exonuclease V subunit RecD</fullName>
        <shortName evidence="11">ExoV subunit RecD</shortName>
    </alternativeName>
    <alternativeName>
        <fullName evidence="11">Helicase/nuclease RecBCD subunit RecD</fullName>
    </alternativeName>
</protein>
<comment type="similarity">
    <text evidence="11">Belongs to the RecD family.</text>
</comment>
<dbReference type="GO" id="GO:0003677">
    <property type="term" value="F:DNA binding"/>
    <property type="evidence" value="ECO:0007669"/>
    <property type="project" value="UniProtKB-UniRule"/>
</dbReference>
<dbReference type="CDD" id="cd17933">
    <property type="entry name" value="DEXSc_RecD-like"/>
    <property type="match status" value="1"/>
</dbReference>
<dbReference type="Pfam" id="PF13538">
    <property type="entry name" value="UvrD_C_2"/>
    <property type="match status" value="1"/>
</dbReference>
<dbReference type="AlphaFoldDB" id="A0A1T4SGT0"/>
<dbReference type="EC" id="5.6.2.3" evidence="11"/>
<evidence type="ECO:0000256" key="3">
    <source>
        <dbReference type="ARBA" id="ARBA00022763"/>
    </source>
</evidence>
<reference evidence="14 15" key="1">
    <citation type="submission" date="2017-01" db="EMBL/GenBank/DDBJ databases">
        <title>Genome Sequencing of a Marine Spirillum, Oceanospirillum multiglobuliferum ATCC 33336, from Japan.</title>
        <authorList>
            <person name="Carney J.G."/>
            <person name="Trachtenberg A.M."/>
            <person name="Rheaume B.A."/>
            <person name="Linnane J.D."/>
            <person name="Pitts N.L."/>
            <person name="Mykles D.L."/>
            <person name="Maclea K.S."/>
        </authorList>
    </citation>
    <scope>NUCLEOTIDE SEQUENCE [LARGE SCALE GENOMIC DNA]</scope>
    <source>
        <strain evidence="14 15">ATCC 33336</strain>
    </source>
</reference>
<dbReference type="InterPro" id="IPR027785">
    <property type="entry name" value="UvrD-like_helicase_C"/>
</dbReference>
<evidence type="ECO:0000313" key="14">
    <source>
        <dbReference type="EMBL" id="OPX54248.1"/>
    </source>
</evidence>
<dbReference type="NCBIfam" id="TIGR01447">
    <property type="entry name" value="recD"/>
    <property type="match status" value="1"/>
</dbReference>
<dbReference type="SUPFAM" id="SSF52540">
    <property type="entry name" value="P-loop containing nucleoside triphosphate hydrolases"/>
    <property type="match status" value="1"/>
</dbReference>
<dbReference type="Gene3D" id="1.10.10.1020">
    <property type="entry name" value="RecBCD complex, subunit RecD, N-terminal domain"/>
    <property type="match status" value="1"/>
</dbReference>
<dbReference type="InterPro" id="IPR006344">
    <property type="entry name" value="RecD"/>
</dbReference>
<keyword evidence="7 11" id="KW-0067">ATP-binding</keyword>
<evidence type="ECO:0000259" key="12">
    <source>
        <dbReference type="Pfam" id="PF13538"/>
    </source>
</evidence>
<organism evidence="14 15">
    <name type="scientific">Oceanospirillum multiglobuliferum</name>
    <dbReference type="NCBI Taxonomy" id="64969"/>
    <lineage>
        <taxon>Bacteria</taxon>
        <taxon>Pseudomonadati</taxon>
        <taxon>Pseudomonadota</taxon>
        <taxon>Gammaproteobacteria</taxon>
        <taxon>Oceanospirillales</taxon>
        <taxon>Oceanospirillaceae</taxon>
        <taxon>Oceanospirillum</taxon>
    </lineage>
</organism>
<evidence type="ECO:0000256" key="6">
    <source>
        <dbReference type="ARBA" id="ARBA00022839"/>
    </source>
</evidence>
<dbReference type="EMBL" id="MTSM01000031">
    <property type="protein sequence ID" value="OPX54248.1"/>
    <property type="molecule type" value="Genomic_DNA"/>
</dbReference>
<comment type="miscellaneous">
    <text evidence="11">In the RecBCD complex, RecB has a slow 3'-5' helicase, an exonuclease activity and loads RecA onto ssDNA, RecD has a fast 5'-3' helicase activity, while RecC stimulates the ATPase and processivity of the RecB helicase and contributes to recognition of the Chi site.</text>
</comment>
<comment type="function">
    <text evidence="11">A helicase/nuclease that prepares dsDNA breaks (DSB) for recombinational DNA repair. Binds to DSBs and unwinds DNA via a highly rapid and processive ATP-dependent bidirectional helicase activity. Unwinds dsDNA until it encounters a Chi (crossover hotspot instigator) sequence from the 3' direction. Cuts ssDNA a few nucleotides 3' to the Chi site. The properties and activities of the enzyme are changed at Chi. The Chi-altered holoenzyme produces a long 3'-ssDNA overhang and facilitates RecA-binding to the ssDNA for homologous DNA recombination and repair. Holoenzyme degrades any linearized DNA that is unable to undergo homologous recombination. In the holoenzyme this subunit has ssDNA-dependent ATPase and 5'-3' helicase activity. When added to pre-assembled RecBC greatly stimulates nuclease activity and augments holoenzyme processivity. Negatively regulates the RecA-loading ability of RecBCD.</text>
</comment>
<dbReference type="GO" id="GO:0009338">
    <property type="term" value="C:exodeoxyribonuclease V complex"/>
    <property type="evidence" value="ECO:0007669"/>
    <property type="project" value="InterPro"/>
</dbReference>
<dbReference type="GO" id="GO:0017116">
    <property type="term" value="F:single-stranded DNA helicase activity"/>
    <property type="evidence" value="ECO:0007669"/>
    <property type="project" value="TreeGrafter"/>
</dbReference>
<evidence type="ECO:0000256" key="5">
    <source>
        <dbReference type="ARBA" id="ARBA00022806"/>
    </source>
</evidence>
<comment type="catalytic activity">
    <reaction evidence="11">
        <text>ATP + H2O = ADP + phosphate + H(+)</text>
        <dbReference type="Rhea" id="RHEA:13065"/>
        <dbReference type="ChEBI" id="CHEBI:15377"/>
        <dbReference type="ChEBI" id="CHEBI:15378"/>
        <dbReference type="ChEBI" id="CHEBI:30616"/>
        <dbReference type="ChEBI" id="CHEBI:43474"/>
        <dbReference type="ChEBI" id="CHEBI:456216"/>
        <dbReference type="EC" id="5.6.2.3"/>
    </reaction>
</comment>
<dbReference type="STRING" id="64969.SAMN02745127_03055"/>
<keyword evidence="6 11" id="KW-0269">Exonuclease</keyword>
<evidence type="ECO:0000256" key="7">
    <source>
        <dbReference type="ARBA" id="ARBA00022840"/>
    </source>
</evidence>
<dbReference type="GO" id="GO:0043139">
    <property type="term" value="F:5'-3' DNA helicase activity"/>
    <property type="evidence" value="ECO:0007669"/>
    <property type="project" value="UniProtKB-UniRule"/>
</dbReference>
<name>A0A1T4SGT0_9GAMM</name>
<feature type="domain" description="RecBCD enzyme subunit RecD N-terminal" evidence="13">
    <location>
        <begin position="36"/>
        <end position="153"/>
    </location>
</feature>
<keyword evidence="9 11" id="KW-0234">DNA repair</keyword>
<dbReference type="InterPro" id="IPR041851">
    <property type="entry name" value="RecD_N_sf"/>
</dbReference>
<dbReference type="PANTHER" id="PTHR43788:SF6">
    <property type="entry name" value="DNA HELICASE B"/>
    <property type="match status" value="1"/>
</dbReference>
<dbReference type="PANTHER" id="PTHR43788">
    <property type="entry name" value="DNA2/NAM7 HELICASE FAMILY MEMBER"/>
    <property type="match status" value="1"/>
</dbReference>
<dbReference type="OrthoDB" id="9803432at2"/>
<keyword evidence="15" id="KW-1185">Reference proteome</keyword>
<evidence type="ECO:0000256" key="4">
    <source>
        <dbReference type="ARBA" id="ARBA00022801"/>
    </source>
</evidence>
<evidence type="ECO:0000256" key="9">
    <source>
        <dbReference type="ARBA" id="ARBA00023204"/>
    </source>
</evidence>
<keyword evidence="3 11" id="KW-0227">DNA damage</keyword>
<dbReference type="InterPro" id="IPR050534">
    <property type="entry name" value="Coronavir_polyprotein_1ab"/>
</dbReference>
<dbReference type="InterPro" id="IPR027417">
    <property type="entry name" value="P-loop_NTPase"/>
</dbReference>
<evidence type="ECO:0000256" key="10">
    <source>
        <dbReference type="ARBA" id="ARBA00023235"/>
    </source>
</evidence>
<dbReference type="Pfam" id="PF21185">
    <property type="entry name" value="RecD_N"/>
    <property type="match status" value="1"/>
</dbReference>
<evidence type="ECO:0000256" key="1">
    <source>
        <dbReference type="ARBA" id="ARBA00022722"/>
    </source>
</evidence>
<dbReference type="GO" id="GO:0016887">
    <property type="term" value="F:ATP hydrolysis activity"/>
    <property type="evidence" value="ECO:0007669"/>
    <property type="project" value="RHEA"/>
</dbReference>
<keyword evidence="10 11" id="KW-0413">Isomerase</keyword>
<feature type="binding site" evidence="11">
    <location>
        <begin position="229"/>
        <end position="236"/>
    </location>
    <ligand>
        <name>ATP</name>
        <dbReference type="ChEBI" id="CHEBI:30616"/>
    </ligand>
</feature>
<gene>
    <name evidence="11" type="primary">recD</name>
    <name evidence="14" type="ORF">BTE48_15225</name>
</gene>
<dbReference type="GO" id="GO:0008854">
    <property type="term" value="F:exodeoxyribonuclease V activity"/>
    <property type="evidence" value="ECO:0007669"/>
    <property type="project" value="InterPro"/>
</dbReference>
<dbReference type="InterPro" id="IPR049550">
    <property type="entry name" value="RecD_N"/>
</dbReference>
<comment type="subunit">
    <text evidence="11">Heterotrimer of RecB, RecC and RecD. All subunits contribute to DNA-binding.</text>
</comment>
<evidence type="ECO:0000256" key="11">
    <source>
        <dbReference type="HAMAP-Rule" id="MF_01487"/>
    </source>
</evidence>
<keyword evidence="8 11" id="KW-0238">DNA-binding</keyword>
<comment type="caution">
    <text evidence="14">The sequence shown here is derived from an EMBL/GenBank/DDBJ whole genome shotgun (WGS) entry which is preliminary data.</text>
</comment>
<keyword evidence="5 11" id="KW-0347">Helicase</keyword>
<dbReference type="Gene3D" id="3.40.50.300">
    <property type="entry name" value="P-loop containing nucleotide triphosphate hydrolases"/>
    <property type="match status" value="3"/>
</dbReference>
<evidence type="ECO:0000256" key="8">
    <source>
        <dbReference type="ARBA" id="ARBA00023125"/>
    </source>
</evidence>
<keyword evidence="1 11" id="KW-0540">Nuclease</keyword>
<evidence type="ECO:0000259" key="13">
    <source>
        <dbReference type="Pfam" id="PF21185"/>
    </source>
</evidence>
<feature type="domain" description="UvrD-like helicase C-terminal" evidence="12">
    <location>
        <begin position="652"/>
        <end position="696"/>
    </location>
</feature>